<comment type="caution">
    <text evidence="1">The sequence shown here is derived from an EMBL/GenBank/DDBJ whole genome shotgun (WGS) entry which is preliminary data.</text>
</comment>
<organism evidence="1 2">
    <name type="scientific">Papaver atlanticum</name>
    <dbReference type="NCBI Taxonomy" id="357466"/>
    <lineage>
        <taxon>Eukaryota</taxon>
        <taxon>Viridiplantae</taxon>
        <taxon>Streptophyta</taxon>
        <taxon>Embryophyta</taxon>
        <taxon>Tracheophyta</taxon>
        <taxon>Spermatophyta</taxon>
        <taxon>Magnoliopsida</taxon>
        <taxon>Ranunculales</taxon>
        <taxon>Papaveraceae</taxon>
        <taxon>Papaveroideae</taxon>
        <taxon>Papaver</taxon>
    </lineage>
</organism>
<dbReference type="EMBL" id="JAJJMB010001716">
    <property type="protein sequence ID" value="KAI3955907.1"/>
    <property type="molecule type" value="Genomic_DNA"/>
</dbReference>
<dbReference type="AlphaFoldDB" id="A0AAD4TGK8"/>
<gene>
    <name evidence="1" type="ORF">MKW98_006267</name>
</gene>
<proteinExistence type="predicted"/>
<evidence type="ECO:0000313" key="1">
    <source>
        <dbReference type="EMBL" id="KAI3955907.1"/>
    </source>
</evidence>
<reference evidence="1" key="1">
    <citation type="submission" date="2022-04" db="EMBL/GenBank/DDBJ databases">
        <title>A functionally conserved STORR gene fusion in Papaver species that diverged 16.8 million years ago.</title>
        <authorList>
            <person name="Catania T."/>
        </authorList>
    </citation>
    <scope>NUCLEOTIDE SEQUENCE</scope>
    <source>
        <strain evidence="1">S-188037</strain>
    </source>
</reference>
<protein>
    <recommendedName>
        <fullName evidence="3">F-box associated domain-containing protein</fullName>
    </recommendedName>
</protein>
<keyword evidence="2" id="KW-1185">Reference proteome</keyword>
<accession>A0AAD4TGK8</accession>
<sequence length="298" mass="34363">MLSSSNQLKLTLLNFSLIISNCYEILTRASSSTLLRQSRGVRKDWHKLVICDSKFQQTHSQRTTACGLFSQVISTTRPTFVSFVRSNNDHEEDYNCAQQVQSPSLDFLPTAESITIAGSSLHGALLCCFTNSSSTPIPSFYTCKPASHERRKMPNPNTSFEYSMIGIAILRLSHLNRFDYHCQLFNSETWAWKKLPLVQFKRESYKVAVCCDGKLGVIYHTNEWMKLWILENYSTTKPSWKRKYSNDTRSLHQNVENLYAHHMWSNNTVMMMGKFELVAFNCDKNTYTRTKLPMTAEI</sequence>
<evidence type="ECO:0008006" key="3">
    <source>
        <dbReference type="Google" id="ProtNLM"/>
    </source>
</evidence>
<dbReference type="Proteomes" id="UP001202328">
    <property type="component" value="Unassembled WGS sequence"/>
</dbReference>
<name>A0AAD4TGK8_9MAGN</name>
<evidence type="ECO:0000313" key="2">
    <source>
        <dbReference type="Proteomes" id="UP001202328"/>
    </source>
</evidence>